<accession>A0A7U7KEL6</accession>
<gene>
    <name evidence="2" type="ORF">ABR2091_1877</name>
</gene>
<evidence type="ECO:0000313" key="2">
    <source>
        <dbReference type="EMBL" id="CUW35279.1"/>
    </source>
</evidence>
<proteinExistence type="predicted"/>
<keyword evidence="1" id="KW-0472">Membrane</keyword>
<keyword evidence="1" id="KW-0812">Transmembrane</keyword>
<dbReference type="EMBL" id="LN997846">
    <property type="protein sequence ID" value="CUW35279.1"/>
    <property type="molecule type" value="Genomic_DNA"/>
</dbReference>
<keyword evidence="1" id="KW-1133">Transmembrane helix</keyword>
<protein>
    <submittedName>
        <fullName evidence="2">Putative membrane protein</fullName>
    </submittedName>
</protein>
<organism evidence="2 3">
    <name type="scientific">Acinetobacter baumannii</name>
    <dbReference type="NCBI Taxonomy" id="470"/>
    <lineage>
        <taxon>Bacteria</taxon>
        <taxon>Pseudomonadati</taxon>
        <taxon>Pseudomonadota</taxon>
        <taxon>Gammaproteobacteria</taxon>
        <taxon>Moraxellales</taxon>
        <taxon>Moraxellaceae</taxon>
        <taxon>Acinetobacter</taxon>
        <taxon>Acinetobacter calcoaceticus/baumannii complex</taxon>
    </lineage>
</organism>
<feature type="transmembrane region" description="Helical" evidence="1">
    <location>
        <begin position="12"/>
        <end position="36"/>
    </location>
</feature>
<dbReference type="Proteomes" id="UP000066661">
    <property type="component" value="Chromosome I"/>
</dbReference>
<dbReference type="AlphaFoldDB" id="A0A7U7KEL6"/>
<reference evidence="2 3" key="1">
    <citation type="submission" date="2015-12" db="EMBL/GenBank/DDBJ databases">
        <authorList>
            <person name="Wibberg D."/>
        </authorList>
    </citation>
    <scope>NUCLEOTIDE SEQUENCE [LARGE SCALE GENOMIC DNA]</scope>
    <source>
        <strain evidence="2">R2091</strain>
    </source>
</reference>
<name>A0A7U7KEL6_ACIBA</name>
<evidence type="ECO:0000313" key="3">
    <source>
        <dbReference type="Proteomes" id="UP000066661"/>
    </source>
</evidence>
<sequence>MLPNKKKNIALCYILPLILVVGFYAFFRVSILPYIYTKQAEHQLLTANNQTTEIYWKEPDLLANKKVSSNYLFTWYSKRQTRC</sequence>
<evidence type="ECO:0000256" key="1">
    <source>
        <dbReference type="SAM" id="Phobius"/>
    </source>
</evidence>